<dbReference type="STRING" id="3914.A0A0L9VPM0"/>
<dbReference type="AlphaFoldDB" id="A0A0L9VPM0"/>
<dbReference type="OMA" id="SAEMMEA"/>
<feature type="compositionally biased region" description="Basic and acidic residues" evidence="1">
    <location>
        <begin position="236"/>
        <end position="245"/>
    </location>
</feature>
<sequence length="309" mass="35525">MFGDTLDHVNELELEELRVLLEKFLLAILGHHITMRAKLVVFPIRGRNWCFTRTIDHSISATPVFSQSPSTLKDFWKNAATKPLNAKAELLVDFIANKMNKAWTGLEKAQEGSLKKKTHGLGLWLLSRVPPSEMFLKSISKEITGVEVIYPSSLNAQLVRRRLRHIALRGSIIHRKYLYGSVSLIPLTAALCILPLPNVPFFWVLFRTYSHWRALQGSEKLIELVSNSSKTLQTPTDRKETDSNRQSHHNSHDQNLVLRPCRELDQLIHVGEDEDVHKRLSRHTIMKICKIYSLNTTDVIKYEKDKSYI</sequence>
<feature type="region of interest" description="Disordered" evidence="1">
    <location>
        <begin position="232"/>
        <end position="253"/>
    </location>
</feature>
<organism evidence="3 4">
    <name type="scientific">Phaseolus angularis</name>
    <name type="common">Azuki bean</name>
    <name type="synonym">Vigna angularis</name>
    <dbReference type="NCBI Taxonomy" id="3914"/>
    <lineage>
        <taxon>Eukaryota</taxon>
        <taxon>Viridiplantae</taxon>
        <taxon>Streptophyta</taxon>
        <taxon>Embryophyta</taxon>
        <taxon>Tracheophyta</taxon>
        <taxon>Spermatophyta</taxon>
        <taxon>Magnoliopsida</taxon>
        <taxon>eudicotyledons</taxon>
        <taxon>Gunneridae</taxon>
        <taxon>Pentapetalae</taxon>
        <taxon>rosids</taxon>
        <taxon>fabids</taxon>
        <taxon>Fabales</taxon>
        <taxon>Fabaceae</taxon>
        <taxon>Papilionoideae</taxon>
        <taxon>50 kb inversion clade</taxon>
        <taxon>NPAAA clade</taxon>
        <taxon>indigoferoid/millettioid clade</taxon>
        <taxon>Phaseoleae</taxon>
        <taxon>Vigna</taxon>
    </lineage>
</organism>
<dbReference type="Gramene" id="KOM56985">
    <property type="protein sequence ID" value="KOM56985"/>
    <property type="gene ID" value="LR48_Vigan11g001700"/>
</dbReference>
<dbReference type="GO" id="GO:1902600">
    <property type="term" value="P:proton transmembrane transport"/>
    <property type="evidence" value="ECO:0007669"/>
    <property type="project" value="TreeGrafter"/>
</dbReference>
<dbReference type="EMBL" id="CM003381">
    <property type="protein sequence ID" value="KOM56985.1"/>
    <property type="molecule type" value="Genomic_DNA"/>
</dbReference>
<dbReference type="PANTHER" id="PTHR28062:SF1">
    <property type="entry name" value="TRANSMEMBRANE PROTEIN"/>
    <property type="match status" value="1"/>
</dbReference>
<dbReference type="Pfam" id="PF10173">
    <property type="entry name" value="Mit_KHE1"/>
    <property type="match status" value="1"/>
</dbReference>
<feature type="transmembrane region" description="Helical" evidence="2">
    <location>
        <begin position="177"/>
        <end position="206"/>
    </location>
</feature>
<evidence type="ECO:0000256" key="2">
    <source>
        <dbReference type="SAM" id="Phobius"/>
    </source>
</evidence>
<evidence type="ECO:0000313" key="4">
    <source>
        <dbReference type="Proteomes" id="UP000053144"/>
    </source>
</evidence>
<keyword evidence="2" id="KW-0472">Membrane</keyword>
<protein>
    <submittedName>
        <fullName evidence="3">Uncharacterized protein</fullName>
    </submittedName>
</protein>
<keyword evidence="2" id="KW-0812">Transmembrane</keyword>
<dbReference type="PANTHER" id="PTHR28062">
    <property type="entry name" value="K+-H+ EXCHANGE-LIKE PROTEIN"/>
    <property type="match status" value="1"/>
</dbReference>
<gene>
    <name evidence="3" type="ORF">LR48_Vigan11g001700</name>
</gene>
<evidence type="ECO:0000313" key="3">
    <source>
        <dbReference type="EMBL" id="KOM56985.1"/>
    </source>
</evidence>
<dbReference type="InterPro" id="IPR018786">
    <property type="entry name" value="Mit_KHE1"/>
</dbReference>
<accession>A0A0L9VPM0</accession>
<name>A0A0L9VPM0_PHAAN</name>
<evidence type="ECO:0000256" key="1">
    <source>
        <dbReference type="SAM" id="MobiDB-lite"/>
    </source>
</evidence>
<dbReference type="Proteomes" id="UP000053144">
    <property type="component" value="Chromosome 11"/>
</dbReference>
<reference evidence="4" key="1">
    <citation type="journal article" date="2015" name="Proc. Natl. Acad. Sci. U.S.A.">
        <title>Genome sequencing of adzuki bean (Vigna angularis) provides insight into high starch and low fat accumulation and domestication.</title>
        <authorList>
            <person name="Yang K."/>
            <person name="Tian Z."/>
            <person name="Chen C."/>
            <person name="Luo L."/>
            <person name="Zhao B."/>
            <person name="Wang Z."/>
            <person name="Yu L."/>
            <person name="Li Y."/>
            <person name="Sun Y."/>
            <person name="Li W."/>
            <person name="Chen Y."/>
            <person name="Li Y."/>
            <person name="Zhang Y."/>
            <person name="Ai D."/>
            <person name="Zhao J."/>
            <person name="Shang C."/>
            <person name="Ma Y."/>
            <person name="Wu B."/>
            <person name="Wang M."/>
            <person name="Gao L."/>
            <person name="Sun D."/>
            <person name="Zhang P."/>
            <person name="Guo F."/>
            <person name="Wang W."/>
            <person name="Li Y."/>
            <person name="Wang J."/>
            <person name="Varshney R.K."/>
            <person name="Wang J."/>
            <person name="Ling H.Q."/>
            <person name="Wan P."/>
        </authorList>
    </citation>
    <scope>NUCLEOTIDE SEQUENCE</scope>
    <source>
        <strain evidence="4">cv. Jingnong 6</strain>
    </source>
</reference>
<dbReference type="GO" id="GO:0005743">
    <property type="term" value="C:mitochondrial inner membrane"/>
    <property type="evidence" value="ECO:0007669"/>
    <property type="project" value="TreeGrafter"/>
</dbReference>
<keyword evidence="2" id="KW-1133">Transmembrane helix</keyword>
<proteinExistence type="predicted"/>
<dbReference type="GO" id="GO:0006813">
    <property type="term" value="P:potassium ion transport"/>
    <property type="evidence" value="ECO:0007669"/>
    <property type="project" value="TreeGrafter"/>
</dbReference>